<evidence type="ECO:0000256" key="10">
    <source>
        <dbReference type="ARBA" id="ARBA00022801"/>
    </source>
</evidence>
<dbReference type="SUPFAM" id="SSF50249">
    <property type="entry name" value="Nucleic acid-binding proteins"/>
    <property type="match status" value="1"/>
</dbReference>
<dbReference type="EC" id="6.5.1.1" evidence="2"/>
<dbReference type="NCBIfam" id="TIGR02776">
    <property type="entry name" value="NHEJ_ligase_prk"/>
    <property type="match status" value="1"/>
</dbReference>
<dbReference type="EMBL" id="FQWF01000004">
    <property type="protein sequence ID" value="SHG30891.1"/>
    <property type="molecule type" value="Genomic_DNA"/>
</dbReference>
<evidence type="ECO:0000256" key="12">
    <source>
        <dbReference type="ARBA" id="ARBA00022840"/>
    </source>
</evidence>
<evidence type="ECO:0000256" key="1">
    <source>
        <dbReference type="ARBA" id="ARBA00001936"/>
    </source>
</evidence>
<keyword evidence="4" id="KW-0808">Transferase</keyword>
<dbReference type="InterPro" id="IPR014144">
    <property type="entry name" value="LigD_PE_domain"/>
</dbReference>
<evidence type="ECO:0000256" key="14">
    <source>
        <dbReference type="ARBA" id="ARBA00023125"/>
    </source>
</evidence>
<dbReference type="InterPro" id="IPR014146">
    <property type="entry name" value="LigD_ligase_dom"/>
</dbReference>
<keyword evidence="10" id="KW-0378">Hydrolase</keyword>
<evidence type="ECO:0000256" key="11">
    <source>
        <dbReference type="ARBA" id="ARBA00022839"/>
    </source>
</evidence>
<dbReference type="Proteomes" id="UP000184020">
    <property type="component" value="Unassembled WGS sequence"/>
</dbReference>
<dbReference type="GO" id="GO:0006281">
    <property type="term" value="P:DNA repair"/>
    <property type="evidence" value="ECO:0007669"/>
    <property type="project" value="UniProtKB-KW"/>
</dbReference>
<keyword evidence="17" id="KW-0464">Manganese</keyword>
<keyword evidence="5" id="KW-0548">Nucleotidyltransferase</keyword>
<organism evidence="22 23">
    <name type="scientific">Flavobacterium micromati</name>
    <dbReference type="NCBI Taxonomy" id="229205"/>
    <lineage>
        <taxon>Bacteria</taxon>
        <taxon>Pseudomonadati</taxon>
        <taxon>Bacteroidota</taxon>
        <taxon>Flavobacteriia</taxon>
        <taxon>Flavobacteriales</taxon>
        <taxon>Flavobacteriaceae</taxon>
        <taxon>Flavobacterium</taxon>
    </lineage>
</organism>
<name>A0A1M5IRK4_9FLAO</name>
<evidence type="ECO:0000259" key="21">
    <source>
        <dbReference type="PROSITE" id="PS50160"/>
    </source>
</evidence>
<dbReference type="AlphaFoldDB" id="A0A1M5IRK4"/>
<evidence type="ECO:0000256" key="5">
    <source>
        <dbReference type="ARBA" id="ARBA00022695"/>
    </source>
</evidence>
<dbReference type="GO" id="GO:0005524">
    <property type="term" value="F:ATP binding"/>
    <property type="evidence" value="ECO:0007669"/>
    <property type="project" value="UniProtKB-KW"/>
</dbReference>
<dbReference type="NCBIfam" id="TIGR02778">
    <property type="entry name" value="ligD_pol"/>
    <property type="match status" value="1"/>
</dbReference>
<dbReference type="Pfam" id="PF21686">
    <property type="entry name" value="LigD_Prim-Pol"/>
    <property type="match status" value="1"/>
</dbReference>
<evidence type="ECO:0000256" key="2">
    <source>
        <dbReference type="ARBA" id="ARBA00012727"/>
    </source>
</evidence>
<keyword evidence="7" id="KW-0479">Metal-binding</keyword>
<evidence type="ECO:0000256" key="8">
    <source>
        <dbReference type="ARBA" id="ARBA00022741"/>
    </source>
</evidence>
<dbReference type="OrthoDB" id="9802472at2"/>
<dbReference type="Gene3D" id="3.30.1490.70">
    <property type="match status" value="1"/>
</dbReference>
<evidence type="ECO:0000256" key="6">
    <source>
        <dbReference type="ARBA" id="ARBA00022722"/>
    </source>
</evidence>
<dbReference type="InterPro" id="IPR052171">
    <property type="entry name" value="NHEJ_LigD"/>
</dbReference>
<evidence type="ECO:0000256" key="9">
    <source>
        <dbReference type="ARBA" id="ARBA00022763"/>
    </source>
</evidence>
<protein>
    <recommendedName>
        <fullName evidence="2">DNA ligase (ATP)</fullName>
        <ecNumber evidence="2">6.5.1.1</ecNumber>
    </recommendedName>
    <alternativeName>
        <fullName evidence="19">NHEJ DNA polymerase</fullName>
    </alternativeName>
</protein>
<dbReference type="GO" id="GO:0046872">
    <property type="term" value="F:metal ion binding"/>
    <property type="evidence" value="ECO:0007669"/>
    <property type="project" value="UniProtKB-KW"/>
</dbReference>
<evidence type="ECO:0000256" key="16">
    <source>
        <dbReference type="ARBA" id="ARBA00023204"/>
    </source>
</evidence>
<dbReference type="InterPro" id="IPR014143">
    <property type="entry name" value="NHEJ_ligase_prk"/>
</dbReference>
<dbReference type="PANTHER" id="PTHR42705">
    <property type="entry name" value="BIFUNCTIONAL NON-HOMOLOGOUS END JOINING PROTEIN LIGD"/>
    <property type="match status" value="1"/>
</dbReference>
<dbReference type="NCBIfam" id="TIGR02779">
    <property type="entry name" value="NHEJ_ligase_lig"/>
    <property type="match status" value="1"/>
</dbReference>
<comment type="cofactor">
    <cofactor evidence="1">
        <name>Mn(2+)</name>
        <dbReference type="ChEBI" id="CHEBI:29035"/>
    </cofactor>
</comment>
<keyword evidence="12" id="KW-0067">ATP-binding</keyword>
<feature type="domain" description="ATP-dependent DNA ligase family profile" evidence="21">
    <location>
        <begin position="307"/>
        <end position="400"/>
    </location>
</feature>
<keyword evidence="6" id="KW-0540">Nuclease</keyword>
<proteinExistence type="predicted"/>
<dbReference type="Gene3D" id="3.90.920.10">
    <property type="entry name" value="DNA primase, PRIM domain"/>
    <property type="match status" value="1"/>
</dbReference>
<dbReference type="CDD" id="cd07971">
    <property type="entry name" value="OBF_DNA_ligase_LigD"/>
    <property type="match status" value="1"/>
</dbReference>
<dbReference type="Gene3D" id="3.30.470.30">
    <property type="entry name" value="DNA ligase/mRNA capping enzyme"/>
    <property type="match status" value="1"/>
</dbReference>
<gene>
    <name evidence="22" type="ORF">SAMN05444372_104211</name>
</gene>
<dbReference type="PANTHER" id="PTHR42705:SF3">
    <property type="entry name" value="ATP-DEPENDENT DNA LIGASE"/>
    <property type="match status" value="1"/>
</dbReference>
<dbReference type="InterPro" id="IPR012340">
    <property type="entry name" value="NA-bd_OB-fold"/>
</dbReference>
<dbReference type="PROSITE" id="PS00333">
    <property type="entry name" value="DNA_LIGASE_A2"/>
    <property type="match status" value="1"/>
</dbReference>
<keyword evidence="11" id="KW-0269">Exonuclease</keyword>
<dbReference type="InterPro" id="IPR014145">
    <property type="entry name" value="LigD_pol_dom"/>
</dbReference>
<dbReference type="STRING" id="229205.SAMN05444372_104211"/>
<sequence length="844" mass="95798">MSLEKYNEKRDFKQTVEPEGTVARSKGSLIFVVQKHAASHLHYDFRLEMNGVLKSWAVPKGPSLNPVDKRLAILVEDHPYAYKDFEGAIPKGNYGAGNVIVWDIGTYNLAENENEKETEQQIINDFTAGHLSFSLYGKKLHGNFSLIKLKGTQDNAWLLMKKDDQDATANDILLNNKSVLSGLTLEELQLQSKIAARTNEKNANTAASENQKKEVDFVSPMLASLGQKAFKNADWIFEKKYDGYRTLAVIKNGEVALYSRNQQVFTADFESIATDLKKIKHNVILDGEVVIEDKTGKSNFQMLQNFIKTGKGNLKYYVFDLLNVDDNEIVNLELLARKELLKMLIEKANLSKTFYSNATVEDGVLLFEKSVKAGEEGIMAKKADSVYQIGKRSSDWLKIKSHLEEEAIIIGITKPENGSSYFGALLLTQYQDGNLKYIGKCGSGFTDASLKDLHQKFEPYFIENNPLTEKIAIKEKTQWIQPNFICTVKFAEWTTENRLRHPVFKGLRTDKELKDLTTENILETDSSLPTENLNQWDNNKIAESNLQVKIGKRTLQLTNLSKIYFPEDGISKGELIHYYSEVAEFILPYLKNRPESLNRFPNGISSTSFYQKDFDTSKVPSWLLTEKIVSDSNSSEIDYLICNDKETLIYMVNLGCIDFNPWNSTIKNLENPDWIVIDIDPSTDNFEEVIETALVVRAVLENLNVESYCKTSGASGMHVYVPLGGKYSYESVKLFAQLIAREVQIKLPETTTLERSIKKRNQKIYIDYLQNRKGQTIAAPYSVRPKRGATVSTPLDWSEVHSKLRPSDFTIKNALNRFEKKGDLWKPVLGSGIDLQKVIEKYNS</sequence>
<dbReference type="Gene3D" id="2.40.50.140">
    <property type="entry name" value="Nucleic acid-binding proteins"/>
    <property type="match status" value="1"/>
</dbReference>
<dbReference type="GO" id="GO:0003910">
    <property type="term" value="F:DNA ligase (ATP) activity"/>
    <property type="evidence" value="ECO:0007669"/>
    <property type="project" value="UniProtKB-EC"/>
</dbReference>
<dbReference type="GO" id="GO:0004527">
    <property type="term" value="F:exonuclease activity"/>
    <property type="evidence" value="ECO:0007669"/>
    <property type="project" value="UniProtKB-KW"/>
</dbReference>
<evidence type="ECO:0000256" key="4">
    <source>
        <dbReference type="ARBA" id="ARBA00022679"/>
    </source>
</evidence>
<keyword evidence="9" id="KW-0227">DNA damage</keyword>
<dbReference type="CDD" id="cd04865">
    <property type="entry name" value="LigD_Pol_like_2"/>
    <property type="match status" value="1"/>
</dbReference>
<dbReference type="NCBIfam" id="TIGR02777">
    <property type="entry name" value="LigD_PE_dom"/>
    <property type="match status" value="1"/>
</dbReference>
<evidence type="ECO:0000256" key="18">
    <source>
        <dbReference type="ARBA" id="ARBA00023268"/>
    </source>
</evidence>
<evidence type="ECO:0000313" key="22">
    <source>
        <dbReference type="EMBL" id="SHG30891.1"/>
    </source>
</evidence>
<evidence type="ECO:0000256" key="20">
    <source>
        <dbReference type="ARBA" id="ARBA00034003"/>
    </source>
</evidence>
<dbReference type="InterPro" id="IPR012309">
    <property type="entry name" value="DNA_ligase_ATP-dep_C"/>
</dbReference>
<dbReference type="RefSeq" id="WP_073018198.1">
    <property type="nucleotide sequence ID" value="NZ_FQWF01000004.1"/>
</dbReference>
<dbReference type="InterPro" id="IPR012310">
    <property type="entry name" value="DNA_ligase_ATP-dep_cent"/>
</dbReference>
<dbReference type="GO" id="GO:0006310">
    <property type="term" value="P:DNA recombination"/>
    <property type="evidence" value="ECO:0007669"/>
    <property type="project" value="UniProtKB-KW"/>
</dbReference>
<keyword evidence="23" id="KW-1185">Reference proteome</keyword>
<dbReference type="CDD" id="cd07906">
    <property type="entry name" value="Adenylation_DNA_ligase_LigD_LigC"/>
    <property type="match status" value="1"/>
</dbReference>
<keyword evidence="18" id="KW-0511">Multifunctional enzyme</keyword>
<accession>A0A1M5IRK4</accession>
<dbReference type="GO" id="GO:0003887">
    <property type="term" value="F:DNA-directed DNA polymerase activity"/>
    <property type="evidence" value="ECO:0007669"/>
    <property type="project" value="UniProtKB-KW"/>
</dbReference>
<evidence type="ECO:0000313" key="23">
    <source>
        <dbReference type="Proteomes" id="UP000184020"/>
    </source>
</evidence>
<evidence type="ECO:0000256" key="3">
    <source>
        <dbReference type="ARBA" id="ARBA00022598"/>
    </source>
</evidence>
<keyword evidence="13" id="KW-0239">DNA-directed DNA polymerase</keyword>
<reference evidence="23" key="1">
    <citation type="submission" date="2016-11" db="EMBL/GenBank/DDBJ databases">
        <authorList>
            <person name="Varghese N."/>
            <person name="Submissions S."/>
        </authorList>
    </citation>
    <scope>NUCLEOTIDE SEQUENCE [LARGE SCALE GENOMIC DNA]</scope>
    <source>
        <strain evidence="23">DSM 17659</strain>
    </source>
</reference>
<keyword evidence="15" id="KW-0233">DNA recombination</keyword>
<evidence type="ECO:0000256" key="13">
    <source>
        <dbReference type="ARBA" id="ARBA00022932"/>
    </source>
</evidence>
<dbReference type="Pfam" id="PF04679">
    <property type="entry name" value="DNA_ligase_A_C"/>
    <property type="match status" value="1"/>
</dbReference>
<keyword evidence="14" id="KW-0238">DNA-binding</keyword>
<evidence type="ECO:0000256" key="15">
    <source>
        <dbReference type="ARBA" id="ARBA00023172"/>
    </source>
</evidence>
<evidence type="ECO:0000256" key="7">
    <source>
        <dbReference type="ARBA" id="ARBA00022723"/>
    </source>
</evidence>
<dbReference type="Pfam" id="PF01068">
    <property type="entry name" value="DNA_ligase_A_M"/>
    <property type="match status" value="1"/>
</dbReference>
<evidence type="ECO:0000256" key="17">
    <source>
        <dbReference type="ARBA" id="ARBA00023211"/>
    </source>
</evidence>
<keyword evidence="8" id="KW-0547">Nucleotide-binding</keyword>
<keyword evidence="3 22" id="KW-0436">Ligase</keyword>
<dbReference type="InterPro" id="IPR016059">
    <property type="entry name" value="DNA_ligase_ATP-dep_CS"/>
</dbReference>
<evidence type="ECO:0000256" key="19">
    <source>
        <dbReference type="ARBA" id="ARBA00029943"/>
    </source>
</evidence>
<dbReference type="Pfam" id="PF13298">
    <property type="entry name" value="LigD_N"/>
    <property type="match status" value="1"/>
</dbReference>
<keyword evidence="16" id="KW-0234">DNA repair</keyword>
<comment type="catalytic activity">
    <reaction evidence="20">
        <text>ATP + (deoxyribonucleotide)n-3'-hydroxyl + 5'-phospho-(deoxyribonucleotide)m = (deoxyribonucleotide)n+m + AMP + diphosphate.</text>
        <dbReference type="EC" id="6.5.1.1"/>
    </reaction>
</comment>
<dbReference type="SUPFAM" id="SSF56091">
    <property type="entry name" value="DNA ligase/mRNA capping enzyme, catalytic domain"/>
    <property type="match status" value="1"/>
</dbReference>
<dbReference type="PROSITE" id="PS50160">
    <property type="entry name" value="DNA_LIGASE_A3"/>
    <property type="match status" value="1"/>
</dbReference>
<dbReference type="GO" id="GO:0003677">
    <property type="term" value="F:DNA binding"/>
    <property type="evidence" value="ECO:0007669"/>
    <property type="project" value="UniProtKB-KW"/>
</dbReference>